<sequence>MKLLCLLLLLFAAATLAIDIRFGGTKDCKGVVASCLNQAPNRCCYLPNGRQSSHISFGAVPGDWKITMRGHVGSNCDLAITAGGDSFGSGGNLQDYCYFGGSPAFIASGDYFFRSEKVDSSTNSPTDGSLVNGLILEDGTEYPLDGLDEDAIAEAVDAAFNGTIGSAIRKFKLSPLPA</sequence>
<evidence type="ECO:0000313" key="3">
    <source>
        <dbReference type="Proteomes" id="UP000077069"/>
    </source>
</evidence>
<evidence type="ECO:0000313" key="2">
    <source>
        <dbReference type="EMBL" id="OAG01065.1"/>
    </source>
</evidence>
<feature type="chain" id="PRO_5008057633" description="Secreted protein" evidence="1">
    <location>
        <begin position="18"/>
        <end position="178"/>
    </location>
</feature>
<dbReference type="OrthoDB" id="5383526at2759"/>
<protein>
    <recommendedName>
        <fullName evidence="4">Secreted protein</fullName>
    </recommendedName>
</protein>
<dbReference type="Proteomes" id="UP000077069">
    <property type="component" value="Unassembled WGS sequence"/>
</dbReference>
<dbReference type="GeneID" id="28765688"/>
<dbReference type="InParanoid" id="A0A177C0P9"/>
<dbReference type="EMBL" id="KV441558">
    <property type="protein sequence ID" value="OAG01065.1"/>
    <property type="molecule type" value="Genomic_DNA"/>
</dbReference>
<reference evidence="2 3" key="1">
    <citation type="submission" date="2016-05" db="EMBL/GenBank/DDBJ databases">
        <title>Comparative analysis of secretome profiles of manganese(II)-oxidizing ascomycete fungi.</title>
        <authorList>
            <consortium name="DOE Joint Genome Institute"/>
            <person name="Zeiner C.A."/>
            <person name="Purvine S.O."/>
            <person name="Zink E.M."/>
            <person name="Wu S."/>
            <person name="Pasa-Tolic L."/>
            <person name="Chaput D.L."/>
            <person name="Haridas S."/>
            <person name="Grigoriev I.V."/>
            <person name="Santelli C.M."/>
            <person name="Hansel C.M."/>
        </authorList>
    </citation>
    <scope>NUCLEOTIDE SEQUENCE [LARGE SCALE GENOMIC DNA]</scope>
    <source>
        <strain evidence="2 3">AP3s5-JAC2a</strain>
    </source>
</reference>
<accession>A0A177C0P9</accession>
<gene>
    <name evidence="2" type="ORF">CC84DRAFT_1209134</name>
</gene>
<keyword evidence="3" id="KW-1185">Reference proteome</keyword>
<dbReference type="AlphaFoldDB" id="A0A177C0P9"/>
<keyword evidence="1" id="KW-0732">Signal</keyword>
<proteinExistence type="predicted"/>
<evidence type="ECO:0008006" key="4">
    <source>
        <dbReference type="Google" id="ProtNLM"/>
    </source>
</evidence>
<evidence type="ECO:0000256" key="1">
    <source>
        <dbReference type="SAM" id="SignalP"/>
    </source>
</evidence>
<dbReference type="RefSeq" id="XP_018031430.1">
    <property type="nucleotide sequence ID" value="XM_018182202.1"/>
</dbReference>
<feature type="signal peptide" evidence="1">
    <location>
        <begin position="1"/>
        <end position="17"/>
    </location>
</feature>
<organism evidence="2 3">
    <name type="scientific">Paraphaeosphaeria sporulosa</name>
    <dbReference type="NCBI Taxonomy" id="1460663"/>
    <lineage>
        <taxon>Eukaryota</taxon>
        <taxon>Fungi</taxon>
        <taxon>Dikarya</taxon>
        <taxon>Ascomycota</taxon>
        <taxon>Pezizomycotina</taxon>
        <taxon>Dothideomycetes</taxon>
        <taxon>Pleosporomycetidae</taxon>
        <taxon>Pleosporales</taxon>
        <taxon>Massarineae</taxon>
        <taxon>Didymosphaeriaceae</taxon>
        <taxon>Paraphaeosphaeria</taxon>
    </lineage>
</organism>
<name>A0A177C0P9_9PLEO</name>